<dbReference type="InterPro" id="IPR028082">
    <property type="entry name" value="Peripla_BP_I"/>
</dbReference>
<evidence type="ECO:0000313" key="4">
    <source>
        <dbReference type="EMBL" id="CAB4750555.1"/>
    </source>
</evidence>
<evidence type="ECO:0000256" key="1">
    <source>
        <dbReference type="ARBA" id="ARBA00022729"/>
    </source>
</evidence>
<dbReference type="InterPro" id="IPR028081">
    <property type="entry name" value="Leu-bd"/>
</dbReference>
<dbReference type="PANTHER" id="PTHR47235:SF1">
    <property type="entry name" value="BLR6548 PROTEIN"/>
    <property type="match status" value="1"/>
</dbReference>
<feature type="domain" description="Leucine-binding protein" evidence="3">
    <location>
        <begin position="133"/>
        <end position="461"/>
    </location>
</feature>
<evidence type="ECO:0000256" key="2">
    <source>
        <dbReference type="SAM" id="MobiDB-lite"/>
    </source>
</evidence>
<gene>
    <name evidence="4" type="ORF">UFOPK2761_01951</name>
</gene>
<organism evidence="4">
    <name type="scientific">freshwater metagenome</name>
    <dbReference type="NCBI Taxonomy" id="449393"/>
    <lineage>
        <taxon>unclassified sequences</taxon>
        <taxon>metagenomes</taxon>
        <taxon>ecological metagenomes</taxon>
    </lineage>
</organism>
<dbReference type="Gene3D" id="3.40.50.2300">
    <property type="match status" value="2"/>
</dbReference>
<feature type="compositionally biased region" description="Gly residues" evidence="2">
    <location>
        <begin position="64"/>
        <end position="98"/>
    </location>
</feature>
<feature type="region of interest" description="Disordered" evidence="2">
    <location>
        <begin position="57"/>
        <end position="126"/>
    </location>
</feature>
<keyword evidence="1" id="KW-0732">Signal</keyword>
<evidence type="ECO:0000259" key="3">
    <source>
        <dbReference type="Pfam" id="PF13458"/>
    </source>
</evidence>
<dbReference type="SUPFAM" id="SSF53822">
    <property type="entry name" value="Periplasmic binding protein-like I"/>
    <property type="match status" value="1"/>
</dbReference>
<dbReference type="Pfam" id="PF13458">
    <property type="entry name" value="Peripla_BP_6"/>
    <property type="match status" value="1"/>
</dbReference>
<accession>A0A6J6TUE0</accession>
<proteinExistence type="predicted"/>
<name>A0A6J6TUE0_9ZZZZ</name>
<dbReference type="PROSITE" id="PS51257">
    <property type="entry name" value="PROKAR_LIPOPROTEIN"/>
    <property type="match status" value="1"/>
</dbReference>
<feature type="compositionally biased region" description="Low complexity" evidence="2">
    <location>
        <begin position="99"/>
        <end position="118"/>
    </location>
</feature>
<sequence>MHRRSRRPLAPRLVLASSAALLLALTACGSRVDADTMARMNSQGVLVGTDGQPIAAEDGAVPGAVGGAPGSGAVGSGASGGGTTTGGTSGGSGGGPAAGGDAPTGEGATAADGGVEAGSCEGFENSTGITDSEITIANVADISGPVPGLFQAAQDATKAFVTYYNATNSKGICGRSLRLSALDTRSDSAGDQQAYTRACAETFAAVGSVSSQDQGGAATAESCGLPDLRAFTVTPQRAECSSCFSSYSIKPNLLAQSFYSYWTDREPQASQKVAVYYVDVPAAKVNAESFAAGWDAQGGETVRVQGIATSEFNYAPYAQQMKDDGAGLVMYFGPFQFTIRLQEAMAQQGVDAVFLTDPTVYDTRYVQQGGEAVDGTFVYSVIQRFDDARIPEMVLYRQWLERTAPGSVPNYYGLFAWSAARLFVQKATELGGKLTRPALVQALRGVREWDSNGIHAPMQVGAKTTPGCVKMLQLDGSTWKQVSPGDFLCGRVFDTGVGG</sequence>
<reference evidence="4" key="1">
    <citation type="submission" date="2020-05" db="EMBL/GenBank/DDBJ databases">
        <authorList>
            <person name="Chiriac C."/>
            <person name="Salcher M."/>
            <person name="Ghai R."/>
            <person name="Kavagutti S V."/>
        </authorList>
    </citation>
    <scope>NUCLEOTIDE SEQUENCE</scope>
</reference>
<dbReference type="AlphaFoldDB" id="A0A6J6TUE0"/>
<dbReference type="PANTHER" id="PTHR47235">
    <property type="entry name" value="BLR6548 PROTEIN"/>
    <property type="match status" value="1"/>
</dbReference>
<dbReference type="EMBL" id="CAEZYQ010000014">
    <property type="protein sequence ID" value="CAB4750555.1"/>
    <property type="molecule type" value="Genomic_DNA"/>
</dbReference>
<protein>
    <submittedName>
        <fullName evidence="4">Unannotated protein</fullName>
    </submittedName>
</protein>